<dbReference type="EMBL" id="ML170285">
    <property type="protein sequence ID" value="TDL15218.1"/>
    <property type="molecule type" value="Genomic_DNA"/>
</dbReference>
<dbReference type="STRING" id="50990.A0A4Y7PJG2"/>
<protein>
    <submittedName>
        <fullName evidence="2">Uncharacterized protein</fullName>
    </submittedName>
</protein>
<dbReference type="Proteomes" id="UP000294933">
    <property type="component" value="Unassembled WGS sequence"/>
</dbReference>
<feature type="compositionally biased region" description="Basic and acidic residues" evidence="1">
    <location>
        <begin position="407"/>
        <end position="420"/>
    </location>
</feature>
<dbReference type="AlphaFoldDB" id="A0A4Y7PJG2"/>
<feature type="region of interest" description="Disordered" evidence="1">
    <location>
        <begin position="237"/>
        <end position="342"/>
    </location>
</feature>
<feature type="compositionally biased region" description="Basic and acidic residues" evidence="1">
    <location>
        <begin position="94"/>
        <end position="108"/>
    </location>
</feature>
<feature type="region of interest" description="Disordered" evidence="1">
    <location>
        <begin position="94"/>
        <end position="225"/>
    </location>
</feature>
<feature type="region of interest" description="Disordered" evidence="1">
    <location>
        <begin position="503"/>
        <end position="543"/>
    </location>
</feature>
<feature type="compositionally biased region" description="Polar residues" evidence="1">
    <location>
        <begin position="571"/>
        <end position="585"/>
    </location>
</feature>
<gene>
    <name evidence="2" type="ORF">BD410DRAFT_845384</name>
</gene>
<feature type="non-terminal residue" evidence="2">
    <location>
        <position position="689"/>
    </location>
</feature>
<feature type="compositionally biased region" description="Low complexity" evidence="1">
    <location>
        <begin position="360"/>
        <end position="376"/>
    </location>
</feature>
<sequence>MTILDATTADLASLINRLDLEAVPDASPRSYHTGFACKQLQDDTQNTFLHRLDHPLKKITKAKASVTSASSLQSRIRRLKVKVEDKEKWWSIGRGRKESKKDGKEKALPKAPEPQTTSEADSRQRAHSFDSGILLSNGPFIKEPEAEPTSRPPTLRSNSTPLGYGALAFPNKNTNASVPVPPGALERDAESPPALPPKETQPQPTFLTVKDGSEKPTSGSIAIRAMRSVRSMAKLGGWATQLRAGTPSDELESPLDKDEKKKSKKEKERVPRGSTSSFEAGALSPAKPKGVASLMKLSTGPAPSGPAAGTSSRFGTFSSRSSASTVASSATNHNNVNNRLSAGSSLNIDTTARRVSAGSYISVSGSSLEPASSASSIITRESIVGGRESKRSSASSVRWGDGVGVEAVRERRAKDGRERVGVLGGLLKSSKESTKDKENAKGKKESKDAEKKKNKEEKQRAKKETKDRERESRRSGEGRKRPALSSLFPDTLGLGARAAAASPLHQVLHESGGGGERKKARPRPVSDQPLGRGRPKGIVVDGDGDGVMTILDAATADLASLINRLDLEATPDSSPRSYHTGSTRKQFQHDEDDTQNTFPHRLDSPLKKIAKAKASVSSLRSLRPYAQSRNKKGSQPSSAQADTAMTLNSVFSAAVPPPIPVPVPMSVAPAKPQNAAAARLIGQQIAPWK</sequence>
<dbReference type="VEuPathDB" id="FungiDB:BD410DRAFT_845384"/>
<feature type="compositionally biased region" description="Basic and acidic residues" evidence="1">
    <location>
        <begin position="429"/>
        <end position="480"/>
    </location>
</feature>
<reference evidence="2 3" key="1">
    <citation type="submission" date="2018-06" db="EMBL/GenBank/DDBJ databases">
        <title>A transcriptomic atlas of mushroom development highlights an independent origin of complex multicellularity.</title>
        <authorList>
            <consortium name="DOE Joint Genome Institute"/>
            <person name="Krizsan K."/>
            <person name="Almasi E."/>
            <person name="Merenyi Z."/>
            <person name="Sahu N."/>
            <person name="Viragh M."/>
            <person name="Koszo T."/>
            <person name="Mondo S."/>
            <person name="Kiss B."/>
            <person name="Balint B."/>
            <person name="Kues U."/>
            <person name="Barry K."/>
            <person name="Hegedus J.C."/>
            <person name="Henrissat B."/>
            <person name="Johnson J."/>
            <person name="Lipzen A."/>
            <person name="Ohm R."/>
            <person name="Nagy I."/>
            <person name="Pangilinan J."/>
            <person name="Yan J."/>
            <person name="Xiong Y."/>
            <person name="Grigoriev I.V."/>
            <person name="Hibbett D.S."/>
            <person name="Nagy L.G."/>
        </authorList>
    </citation>
    <scope>NUCLEOTIDE SEQUENCE [LARGE SCALE GENOMIC DNA]</scope>
    <source>
        <strain evidence="2 3">SZMC22713</strain>
    </source>
</reference>
<organism evidence="2 3">
    <name type="scientific">Rickenella mellea</name>
    <dbReference type="NCBI Taxonomy" id="50990"/>
    <lineage>
        <taxon>Eukaryota</taxon>
        <taxon>Fungi</taxon>
        <taxon>Dikarya</taxon>
        <taxon>Basidiomycota</taxon>
        <taxon>Agaricomycotina</taxon>
        <taxon>Agaricomycetes</taxon>
        <taxon>Hymenochaetales</taxon>
        <taxon>Rickenellaceae</taxon>
        <taxon>Rickenella</taxon>
    </lineage>
</organism>
<evidence type="ECO:0000313" key="2">
    <source>
        <dbReference type="EMBL" id="TDL15218.1"/>
    </source>
</evidence>
<feature type="compositionally biased region" description="Basic and acidic residues" evidence="1">
    <location>
        <begin position="254"/>
        <end position="271"/>
    </location>
</feature>
<feature type="compositionally biased region" description="Polar residues" evidence="1">
    <location>
        <begin position="633"/>
        <end position="644"/>
    </location>
</feature>
<evidence type="ECO:0000256" key="1">
    <source>
        <dbReference type="SAM" id="MobiDB-lite"/>
    </source>
</evidence>
<proteinExistence type="predicted"/>
<evidence type="ECO:0000313" key="3">
    <source>
        <dbReference type="Proteomes" id="UP000294933"/>
    </source>
</evidence>
<keyword evidence="3" id="KW-1185">Reference proteome</keyword>
<name>A0A4Y7PJG2_9AGAM</name>
<feature type="region of interest" description="Disordered" evidence="1">
    <location>
        <begin position="567"/>
        <end position="644"/>
    </location>
</feature>
<feature type="region of interest" description="Disordered" evidence="1">
    <location>
        <begin position="360"/>
        <end position="489"/>
    </location>
</feature>
<feature type="compositionally biased region" description="Polar residues" evidence="1">
    <location>
        <begin position="332"/>
        <end position="342"/>
    </location>
</feature>
<feature type="compositionally biased region" description="Low complexity" evidence="1">
    <location>
        <begin position="308"/>
        <end position="331"/>
    </location>
</feature>
<dbReference type="OrthoDB" id="3266415at2759"/>
<accession>A0A4Y7PJG2</accession>